<dbReference type="InterPro" id="IPR001387">
    <property type="entry name" value="Cro/C1-type_HTH"/>
</dbReference>
<dbReference type="RefSeq" id="WP_005425102.1">
    <property type="nucleotide sequence ID" value="NZ_BBKU01000039.1"/>
</dbReference>
<dbReference type="PROSITE" id="PS50943">
    <property type="entry name" value="HTH_CROC1"/>
    <property type="match status" value="1"/>
</dbReference>
<evidence type="ECO:0000313" key="2">
    <source>
        <dbReference type="EMBL" id="UTZ29276.1"/>
    </source>
</evidence>
<dbReference type="GO" id="GO:0003677">
    <property type="term" value="F:DNA binding"/>
    <property type="evidence" value="ECO:0007669"/>
    <property type="project" value="InterPro"/>
</dbReference>
<sequence length="115" mass="12832">MQVDPLIEVLIKRRKMKGVSREQMAKVAGMSEKTYQRIERGESDLKLSQYRSILRALNLTDLDIALDARGVGNISANDVASAARLLSPEAQSMLTKLIFLVLEQKTNEGKSLKKT</sequence>
<gene>
    <name evidence="2" type="ORF">HB761_21850</name>
    <name evidence="3" type="ORF">PUN50_20730</name>
</gene>
<dbReference type="EMBL" id="CP117989">
    <property type="protein sequence ID" value="WDG11684.1"/>
    <property type="molecule type" value="Genomic_DNA"/>
</dbReference>
<dbReference type="EMBL" id="CP050468">
    <property type="protein sequence ID" value="UTZ29276.1"/>
    <property type="molecule type" value="Genomic_DNA"/>
</dbReference>
<organism evidence="2 4">
    <name type="scientific">Vibrio campbellii</name>
    <dbReference type="NCBI Taxonomy" id="680"/>
    <lineage>
        <taxon>Bacteria</taxon>
        <taxon>Pseudomonadati</taxon>
        <taxon>Pseudomonadota</taxon>
        <taxon>Gammaproteobacteria</taxon>
        <taxon>Vibrionales</taxon>
        <taxon>Vibrionaceae</taxon>
        <taxon>Vibrio</taxon>
    </lineage>
</organism>
<feature type="domain" description="HTH cro/C1-type" evidence="1">
    <location>
        <begin position="10"/>
        <end position="64"/>
    </location>
</feature>
<dbReference type="Pfam" id="PF01381">
    <property type="entry name" value="HTH_3"/>
    <property type="match status" value="1"/>
</dbReference>
<dbReference type="Proteomes" id="UP001219537">
    <property type="component" value="Chromosome 2"/>
</dbReference>
<dbReference type="SMART" id="SM00530">
    <property type="entry name" value="HTH_XRE"/>
    <property type="match status" value="1"/>
</dbReference>
<dbReference type="AlphaFoldDB" id="A0A0A3FLD9"/>
<evidence type="ECO:0000259" key="1">
    <source>
        <dbReference type="PROSITE" id="PS50943"/>
    </source>
</evidence>
<reference evidence="3" key="2">
    <citation type="submission" date="2023-02" db="EMBL/GenBank/DDBJ databases">
        <title>Isolation, identification, and genome analysis of Vibrio campbellii in the Penaeus vannamei larvae stage.</title>
        <authorList>
            <person name="Huang T."/>
            <person name="Zhang B."/>
        </authorList>
    </citation>
    <scope>NUCLEOTIDE SEQUENCE</scope>
    <source>
        <strain evidence="3">20220413_1</strain>
    </source>
</reference>
<dbReference type="GeneID" id="67380048"/>
<proteinExistence type="predicted"/>
<dbReference type="SUPFAM" id="SSF47413">
    <property type="entry name" value="lambda repressor-like DNA-binding domains"/>
    <property type="match status" value="1"/>
</dbReference>
<dbReference type="InterPro" id="IPR010982">
    <property type="entry name" value="Lambda_DNA-bd_dom_sf"/>
</dbReference>
<name>A0A0A3FLD9_9VIBR</name>
<dbReference type="CDD" id="cd00093">
    <property type="entry name" value="HTH_XRE"/>
    <property type="match status" value="1"/>
</dbReference>
<evidence type="ECO:0000313" key="4">
    <source>
        <dbReference type="Proteomes" id="UP001058687"/>
    </source>
</evidence>
<dbReference type="OrthoDB" id="5901253at2"/>
<dbReference type="Gene3D" id="1.10.260.40">
    <property type="entry name" value="lambda repressor-like DNA-binding domains"/>
    <property type="match status" value="1"/>
</dbReference>
<reference evidence="2" key="1">
    <citation type="submission" date="2020-03" db="EMBL/GenBank/DDBJ databases">
        <title>Five strains of Vibrio campbellii isolated from Mariana Trench.</title>
        <authorList>
            <person name="Liang J."/>
            <person name="Zhang X.-H."/>
        </authorList>
    </citation>
    <scope>NUCLEOTIDE SEQUENCE</scope>
    <source>
        <strain evidence="2">LJC014</strain>
    </source>
</reference>
<evidence type="ECO:0000313" key="3">
    <source>
        <dbReference type="EMBL" id="WDG11684.1"/>
    </source>
</evidence>
<dbReference type="Proteomes" id="UP001058687">
    <property type="component" value="Chromosome 2"/>
</dbReference>
<accession>A0A0A3FLD9</accession>
<protein>
    <submittedName>
        <fullName evidence="2">Helix-turn-helix transcriptional regulator</fullName>
    </submittedName>
</protein>